<organism evidence="1 2">
    <name type="scientific">Haladaptatus paucihalophilus DX253</name>
    <dbReference type="NCBI Taxonomy" id="797209"/>
    <lineage>
        <taxon>Archaea</taxon>
        <taxon>Methanobacteriati</taxon>
        <taxon>Methanobacteriota</taxon>
        <taxon>Stenosarchaea group</taxon>
        <taxon>Halobacteria</taxon>
        <taxon>Halobacteriales</taxon>
        <taxon>Haladaptataceae</taxon>
        <taxon>Haladaptatus</taxon>
    </lineage>
</organism>
<dbReference type="Proteomes" id="UP000003751">
    <property type="component" value="Unassembled WGS sequence"/>
</dbReference>
<evidence type="ECO:0000313" key="1">
    <source>
        <dbReference type="EMBL" id="EFW91161.1"/>
    </source>
</evidence>
<sequence>MPPDRHSKHATQQREKSLLKCKPGTKLTSIVRLMLPGKHMMIVGLHIQQQIGNEY</sequence>
<evidence type="ECO:0000313" key="2">
    <source>
        <dbReference type="Proteomes" id="UP000003751"/>
    </source>
</evidence>
<comment type="caution">
    <text evidence="1">The sequence shown here is derived from an EMBL/GenBank/DDBJ whole genome shotgun (WGS) entry which is preliminary data.</text>
</comment>
<accession>E7QWR5</accession>
<dbReference type="AlphaFoldDB" id="E7QWR5"/>
<proteinExistence type="predicted"/>
<name>E7QWR5_HALPU</name>
<protein>
    <submittedName>
        <fullName evidence="1">Uncharacterized protein</fullName>
    </submittedName>
</protein>
<reference evidence="1 2" key="1">
    <citation type="journal article" date="2014" name="ISME J.">
        <title>Trehalose/2-sulfotrehalose biosynthesis and glycine-betaine uptake are widely spread mechanisms for osmoadaptation in the Halobacteriales.</title>
        <authorList>
            <person name="Youssef N.H."/>
            <person name="Savage-Ashlock K.N."/>
            <person name="McCully A.L."/>
            <person name="Luedtke B."/>
            <person name="Shaw E.I."/>
            <person name="Hoff W.D."/>
            <person name="Elshahed M.S."/>
        </authorList>
    </citation>
    <scope>NUCLEOTIDE SEQUENCE [LARGE SCALE GENOMIC DNA]</scope>
    <source>
        <strain evidence="1 2">DX253</strain>
    </source>
</reference>
<dbReference type="EMBL" id="AEMG01000018">
    <property type="protein sequence ID" value="EFW91161.1"/>
    <property type="molecule type" value="Genomic_DNA"/>
</dbReference>
<gene>
    <name evidence="1" type="ORF">ZOD2009_16266</name>
</gene>